<reference evidence="5" key="1">
    <citation type="journal article" date="2019" name="PLoS Biol.">
        <title>A specific type of insulin-like peptide regulates the conditional growth of a beetle weapon.</title>
        <authorList>
            <person name="Okada Y."/>
            <person name="Katsuki M."/>
            <person name="Okamoto N."/>
            <person name="Fujioka H."/>
            <person name="Okada K."/>
        </authorList>
    </citation>
    <scope>NUCLEOTIDE SEQUENCE</scope>
</reference>
<dbReference type="EMBL" id="LC462243">
    <property type="protein sequence ID" value="BBI47312.1"/>
    <property type="molecule type" value="mRNA"/>
</dbReference>
<dbReference type="GO" id="GO:0005576">
    <property type="term" value="C:extracellular region"/>
    <property type="evidence" value="ECO:0007669"/>
    <property type="project" value="UniProtKB-ARBA"/>
</dbReference>
<evidence type="ECO:0000256" key="1">
    <source>
        <dbReference type="ARBA" id="ARBA00009034"/>
    </source>
</evidence>
<accession>A0A7G1GD38</accession>
<dbReference type="Gene3D" id="1.10.100.10">
    <property type="entry name" value="Insulin-like"/>
    <property type="match status" value="1"/>
</dbReference>
<feature type="chain" id="PRO_5028868652" evidence="4">
    <location>
        <begin position="17"/>
        <end position="98"/>
    </location>
</feature>
<comment type="similarity">
    <text evidence="1">Belongs to the insulin family.</text>
</comment>
<evidence type="ECO:0000256" key="3">
    <source>
        <dbReference type="ARBA" id="ARBA00022729"/>
    </source>
</evidence>
<organism evidence="5">
    <name type="scientific">Gnatocerus cornutus</name>
    <dbReference type="NCBI Taxonomy" id="1553328"/>
    <lineage>
        <taxon>Eukaryota</taxon>
        <taxon>Metazoa</taxon>
        <taxon>Ecdysozoa</taxon>
        <taxon>Arthropoda</taxon>
        <taxon>Hexapoda</taxon>
        <taxon>Insecta</taxon>
        <taxon>Pterygota</taxon>
        <taxon>Neoptera</taxon>
        <taxon>Endopterygota</taxon>
        <taxon>Coleoptera</taxon>
        <taxon>Polyphaga</taxon>
        <taxon>Cucujiformia</taxon>
        <taxon>Tenebrionidae</taxon>
        <taxon>Diaperinae</taxon>
        <taxon>Gnatocerus</taxon>
    </lineage>
</organism>
<sequence length="98" mass="11334">MNKVVLLLCVVTAIYASPQDVVNYLKGDFSRQCSFCRGALHDAMRAACDGYYNTVNKKSVIDLFDEEFTFFEKKSVEKLVDDCCWKPCNYTVLRKYCF</sequence>
<evidence type="ECO:0000256" key="2">
    <source>
        <dbReference type="ARBA" id="ARBA00022685"/>
    </source>
</evidence>
<dbReference type="PROSITE" id="PS00262">
    <property type="entry name" value="INSULIN"/>
    <property type="match status" value="1"/>
</dbReference>
<evidence type="ECO:0000313" key="5">
    <source>
        <dbReference type="EMBL" id="BBI47312.1"/>
    </source>
</evidence>
<evidence type="ECO:0000256" key="4">
    <source>
        <dbReference type="SAM" id="SignalP"/>
    </source>
</evidence>
<keyword evidence="3 4" id="KW-0732">Signal</keyword>
<dbReference type="SUPFAM" id="SSF56994">
    <property type="entry name" value="Insulin-like"/>
    <property type="match status" value="1"/>
</dbReference>
<feature type="signal peptide" evidence="4">
    <location>
        <begin position="1"/>
        <end position="16"/>
    </location>
</feature>
<name>A0A7G1GD38_9CUCU</name>
<proteinExistence type="evidence at transcript level"/>
<protein>
    <submittedName>
        <fullName evidence="5">Insulin-like peptide 5</fullName>
    </submittedName>
</protein>
<dbReference type="InterPro" id="IPR036438">
    <property type="entry name" value="Insulin-like_sf"/>
</dbReference>
<dbReference type="AlphaFoldDB" id="A0A7G1GD38"/>
<dbReference type="InterPro" id="IPR022353">
    <property type="entry name" value="Insulin_CS"/>
</dbReference>
<keyword evidence="2" id="KW-0165">Cleavage on pair of basic residues</keyword>